<keyword evidence="3" id="KW-1185">Reference proteome</keyword>
<dbReference type="STRING" id="1207063.P24_08896"/>
<dbReference type="EMBL" id="AMRL01000009">
    <property type="protein sequence ID" value="EKE76018.1"/>
    <property type="molecule type" value="Genomic_DNA"/>
</dbReference>
<dbReference type="Gene3D" id="3.40.630.30">
    <property type="match status" value="1"/>
</dbReference>
<dbReference type="AlphaFoldDB" id="K2JL10"/>
<reference evidence="2 3" key="1">
    <citation type="journal article" date="2012" name="J. Bacteriol.">
        <title>Genome Sequence of Oceanibaculum indicum Type Strain P24.</title>
        <authorList>
            <person name="Lai Q."/>
            <person name="Shao Z."/>
        </authorList>
    </citation>
    <scope>NUCLEOTIDE SEQUENCE [LARGE SCALE GENOMIC DNA]</scope>
    <source>
        <strain evidence="2 3">P24</strain>
    </source>
</reference>
<comment type="caution">
    <text evidence="2">The sequence shown here is derived from an EMBL/GenBank/DDBJ whole genome shotgun (WGS) entry which is preliminary data.</text>
</comment>
<dbReference type="RefSeq" id="WP_008944386.1">
    <property type="nucleotide sequence ID" value="NZ_AMRL01000009.1"/>
</dbReference>
<dbReference type="Pfam" id="PF00583">
    <property type="entry name" value="Acetyltransf_1"/>
    <property type="match status" value="1"/>
</dbReference>
<organism evidence="2 3">
    <name type="scientific">Oceanibaculum indicum P24</name>
    <dbReference type="NCBI Taxonomy" id="1207063"/>
    <lineage>
        <taxon>Bacteria</taxon>
        <taxon>Pseudomonadati</taxon>
        <taxon>Pseudomonadota</taxon>
        <taxon>Alphaproteobacteria</taxon>
        <taxon>Rhodospirillales</taxon>
        <taxon>Oceanibaculaceae</taxon>
        <taxon>Oceanibaculum</taxon>
    </lineage>
</organism>
<evidence type="ECO:0000259" key="1">
    <source>
        <dbReference type="PROSITE" id="PS51186"/>
    </source>
</evidence>
<sequence length="182" mass="20564">MLVYRRLWPTDSTDYADHLARLTPEQRHYRFGGFVDDGYLTTKTKGIDWFRCIAIGCFVDGVLRGAVFVIRAHNGWIDEAELAITVEADFEGRGIGTQLMRRVVTLARNRGVHRVTLFCLSDNRRLLALARKFDPRMQHDHGEAELTVDLGIPDQMSYAEEALGLMETTVGSFFEQLGAKAA</sequence>
<gene>
    <name evidence="2" type="ORF">P24_08896</name>
</gene>
<dbReference type="InterPro" id="IPR000182">
    <property type="entry name" value="GNAT_dom"/>
</dbReference>
<accession>K2JL10</accession>
<dbReference type="CDD" id="cd04301">
    <property type="entry name" value="NAT_SF"/>
    <property type="match status" value="1"/>
</dbReference>
<dbReference type="SUPFAM" id="SSF55729">
    <property type="entry name" value="Acyl-CoA N-acyltransferases (Nat)"/>
    <property type="match status" value="1"/>
</dbReference>
<protein>
    <recommendedName>
        <fullName evidence="1">N-acetyltransferase domain-containing protein</fullName>
    </recommendedName>
</protein>
<dbReference type="PROSITE" id="PS51186">
    <property type="entry name" value="GNAT"/>
    <property type="match status" value="1"/>
</dbReference>
<dbReference type="Proteomes" id="UP000006746">
    <property type="component" value="Unassembled WGS sequence"/>
</dbReference>
<dbReference type="eggNOG" id="COG0456">
    <property type="taxonomic scope" value="Bacteria"/>
</dbReference>
<evidence type="ECO:0000313" key="3">
    <source>
        <dbReference type="Proteomes" id="UP000006746"/>
    </source>
</evidence>
<dbReference type="InterPro" id="IPR016181">
    <property type="entry name" value="Acyl_CoA_acyltransferase"/>
</dbReference>
<feature type="domain" description="N-acetyltransferase" evidence="1">
    <location>
        <begin position="2"/>
        <end position="171"/>
    </location>
</feature>
<proteinExistence type="predicted"/>
<name>K2JL10_9PROT</name>
<dbReference type="GO" id="GO:0016747">
    <property type="term" value="F:acyltransferase activity, transferring groups other than amino-acyl groups"/>
    <property type="evidence" value="ECO:0007669"/>
    <property type="project" value="InterPro"/>
</dbReference>
<evidence type="ECO:0000313" key="2">
    <source>
        <dbReference type="EMBL" id="EKE76018.1"/>
    </source>
</evidence>